<evidence type="ECO:0000256" key="2">
    <source>
        <dbReference type="PIRSR" id="PIRSR620019-1"/>
    </source>
</evidence>
<gene>
    <name evidence="5" type="ordered locus">RB2501_09175</name>
</gene>
<accession>A4CJF5</accession>
<dbReference type="InterPro" id="IPR011004">
    <property type="entry name" value="Trimer_LpxA-like_sf"/>
</dbReference>
<evidence type="ECO:0000313" key="5">
    <source>
        <dbReference type="EMBL" id="EAR17063.1"/>
    </source>
</evidence>
<organism evidence="5 6">
    <name type="scientific">Robiginitalea biformata (strain ATCC BAA-864 / DSM 15991 / KCTC 12146 / HTCC2501)</name>
    <dbReference type="NCBI Taxonomy" id="313596"/>
    <lineage>
        <taxon>Bacteria</taxon>
        <taxon>Pseudomonadati</taxon>
        <taxon>Bacteroidota</taxon>
        <taxon>Flavobacteriia</taxon>
        <taxon>Flavobacteriales</taxon>
        <taxon>Flavobacteriaceae</taxon>
        <taxon>Robiginitalea</taxon>
    </lineage>
</organism>
<evidence type="ECO:0000313" key="6">
    <source>
        <dbReference type="Proteomes" id="UP000009049"/>
    </source>
</evidence>
<dbReference type="InterPro" id="IPR020019">
    <property type="entry name" value="AcTrfase_PglD-like"/>
</dbReference>
<dbReference type="Proteomes" id="UP000009049">
    <property type="component" value="Chromosome"/>
</dbReference>
<dbReference type="Gene3D" id="3.40.50.20">
    <property type="match status" value="1"/>
</dbReference>
<keyword evidence="6" id="KW-1185">Reference proteome</keyword>
<dbReference type="Gene3D" id="2.160.10.10">
    <property type="entry name" value="Hexapeptide repeat proteins"/>
    <property type="match status" value="1"/>
</dbReference>
<dbReference type="SUPFAM" id="SSF51161">
    <property type="entry name" value="Trimeric LpxA-like enzymes"/>
    <property type="match status" value="1"/>
</dbReference>
<dbReference type="Pfam" id="PF17836">
    <property type="entry name" value="PglD_N"/>
    <property type="match status" value="1"/>
</dbReference>
<name>A4CJF5_ROBBH</name>
<dbReference type="InterPro" id="IPR050179">
    <property type="entry name" value="Trans_hexapeptide_repeat"/>
</dbReference>
<sequence>MKYLKAPDPMKNIIIFGASGHGSVVLDILESEGLYQPVGFLDSYKPKGTKKNGYEVLGTSYDLPYLIETFNIHGGIVAIGDNWIRRTIVKRILSIVPSFRFVSAVHPSASIGKDVQIGQGSVIMPGVIVNANSRVGQHCILNTLSSLGHDGLMDDFSSLAPRVGTGGNFKLGYCSAVSLGANVVENIQVAEHAVIGAGSLVMNDIPSNAVAFGSPARVVRSREIGESYLTGNRYRQRSTVTGDL</sequence>
<dbReference type="InterPro" id="IPR041561">
    <property type="entry name" value="PglD_N"/>
</dbReference>
<dbReference type="PANTHER" id="PTHR43300:SF7">
    <property type="entry name" value="UDP-N-ACETYLBACILLOSAMINE N-ACETYLTRANSFERASE"/>
    <property type="match status" value="1"/>
</dbReference>
<dbReference type="CDD" id="cd03360">
    <property type="entry name" value="LbH_AT_putative"/>
    <property type="match status" value="1"/>
</dbReference>
<dbReference type="HOGENOM" id="CLU_081811_2_0_10"/>
<evidence type="ECO:0000256" key="1">
    <source>
        <dbReference type="ARBA" id="ARBA00007274"/>
    </source>
</evidence>
<dbReference type="eggNOG" id="COG1086">
    <property type="taxonomic scope" value="Bacteria"/>
</dbReference>
<dbReference type="KEGG" id="rbi:RB2501_09175"/>
<dbReference type="STRING" id="313596.RB2501_09175"/>
<feature type="site" description="Increases basicity of active site His" evidence="2">
    <location>
        <position position="150"/>
    </location>
</feature>
<evidence type="ECO:0000256" key="3">
    <source>
        <dbReference type="PIRSR" id="PIRSR620019-2"/>
    </source>
</evidence>
<feature type="binding site" evidence="3">
    <location>
        <begin position="19"/>
        <end position="21"/>
    </location>
    <ligand>
        <name>substrate</name>
    </ligand>
</feature>
<dbReference type="Pfam" id="PF00132">
    <property type="entry name" value="Hexapep"/>
    <property type="match status" value="1"/>
</dbReference>
<dbReference type="PANTHER" id="PTHR43300">
    <property type="entry name" value="ACETYLTRANSFERASE"/>
    <property type="match status" value="1"/>
</dbReference>
<feature type="domain" description="PglD N-terminal" evidence="4">
    <location>
        <begin position="12"/>
        <end position="92"/>
    </location>
</feature>
<dbReference type="NCBIfam" id="TIGR03570">
    <property type="entry name" value="NeuD_NnaD"/>
    <property type="match status" value="1"/>
</dbReference>
<dbReference type="InterPro" id="IPR001451">
    <property type="entry name" value="Hexapep"/>
</dbReference>
<keyword evidence="5" id="KW-0808">Transferase</keyword>
<proteinExistence type="inferred from homology"/>
<dbReference type="GO" id="GO:0016740">
    <property type="term" value="F:transferase activity"/>
    <property type="evidence" value="ECO:0007669"/>
    <property type="project" value="UniProtKB-KW"/>
</dbReference>
<reference evidence="5 6" key="1">
    <citation type="journal article" date="2009" name="J. Bacteriol.">
        <title>Complete genome sequence of Robiginitalea biformata HTCC2501.</title>
        <authorList>
            <person name="Oh H.M."/>
            <person name="Giovannoni S.J."/>
            <person name="Lee K."/>
            <person name="Ferriera S."/>
            <person name="Johnson J."/>
            <person name="Cho J.C."/>
        </authorList>
    </citation>
    <scope>NUCLEOTIDE SEQUENCE [LARGE SCALE GENOMIC DNA]</scope>
    <source>
        <strain evidence="6">ATCC BAA-864 / HTCC2501 / KCTC 12146</strain>
    </source>
</reference>
<evidence type="ECO:0000259" key="4">
    <source>
        <dbReference type="Pfam" id="PF17836"/>
    </source>
</evidence>
<feature type="binding site" evidence="3">
    <location>
        <position position="80"/>
    </location>
    <ligand>
        <name>substrate</name>
    </ligand>
</feature>
<protein>
    <submittedName>
        <fullName evidence="5">Transferase hexapeptide repeat protein</fullName>
    </submittedName>
</protein>
<dbReference type="AlphaFoldDB" id="A4CJF5"/>
<comment type="similarity">
    <text evidence="1">Belongs to the transferase hexapeptide repeat family.</text>
</comment>
<dbReference type="eggNOG" id="COG1045">
    <property type="taxonomic scope" value="Bacteria"/>
</dbReference>
<feature type="active site" description="Proton acceptor" evidence="2">
    <location>
        <position position="149"/>
    </location>
</feature>
<dbReference type="EMBL" id="CP001712">
    <property type="protein sequence ID" value="EAR17063.1"/>
    <property type="molecule type" value="Genomic_DNA"/>
</dbReference>